<dbReference type="KEGG" id="pmes:FX988_01531"/>
<dbReference type="OrthoDB" id="9795292at2"/>
<feature type="transmembrane region" description="Helical" evidence="7">
    <location>
        <begin position="24"/>
        <end position="42"/>
    </location>
</feature>
<reference evidence="9 10" key="1">
    <citation type="submission" date="2019-12" db="EMBL/GenBank/DDBJ databases">
        <title>Genome sequencing and assembly of endphytes of Porphyra tenera.</title>
        <authorList>
            <person name="Park J.M."/>
            <person name="Shin R."/>
            <person name="Jo S.H."/>
        </authorList>
    </citation>
    <scope>NUCLEOTIDE SEQUENCE [LARGE SCALE GENOMIC DNA]</scope>
    <source>
        <strain evidence="9 10">GPM4</strain>
    </source>
</reference>
<dbReference type="Proteomes" id="UP000464524">
    <property type="component" value="Chromosome"/>
</dbReference>
<evidence type="ECO:0000256" key="5">
    <source>
        <dbReference type="ARBA" id="ARBA00023136"/>
    </source>
</evidence>
<evidence type="ECO:0000256" key="6">
    <source>
        <dbReference type="SAM" id="Coils"/>
    </source>
</evidence>
<protein>
    <submittedName>
        <fullName evidence="9">Chromosome partition protein Smc</fullName>
    </submittedName>
</protein>
<evidence type="ECO:0000256" key="3">
    <source>
        <dbReference type="ARBA" id="ARBA00022692"/>
    </source>
</evidence>
<name>A0A857JH56_9ALTE</name>
<organism evidence="9 10">
    <name type="scientific">Paraglaciecola mesophila</name>
    <dbReference type="NCBI Taxonomy" id="197222"/>
    <lineage>
        <taxon>Bacteria</taxon>
        <taxon>Pseudomonadati</taxon>
        <taxon>Pseudomonadota</taxon>
        <taxon>Gammaproteobacteria</taxon>
        <taxon>Alteromonadales</taxon>
        <taxon>Alteromonadaceae</taxon>
        <taxon>Paraglaciecola</taxon>
    </lineage>
</organism>
<keyword evidence="10" id="KW-1185">Reference proteome</keyword>
<evidence type="ECO:0000256" key="2">
    <source>
        <dbReference type="ARBA" id="ARBA00022475"/>
    </source>
</evidence>
<dbReference type="PANTHER" id="PTHR32309">
    <property type="entry name" value="TYROSINE-PROTEIN KINASE"/>
    <property type="match status" value="1"/>
</dbReference>
<dbReference type="RefSeq" id="WP_160179062.1">
    <property type="nucleotide sequence ID" value="NZ_CP047656.1"/>
</dbReference>
<dbReference type="GO" id="GO:0005886">
    <property type="term" value="C:plasma membrane"/>
    <property type="evidence" value="ECO:0007669"/>
    <property type="project" value="UniProtKB-SubCell"/>
</dbReference>
<dbReference type="SUPFAM" id="SSF57997">
    <property type="entry name" value="Tropomyosin"/>
    <property type="match status" value="1"/>
</dbReference>
<evidence type="ECO:0000313" key="10">
    <source>
        <dbReference type="Proteomes" id="UP000464524"/>
    </source>
</evidence>
<dbReference type="EMBL" id="CP047656">
    <property type="protein sequence ID" value="QHJ11303.1"/>
    <property type="molecule type" value="Genomic_DNA"/>
</dbReference>
<gene>
    <name evidence="9" type="ORF">FX988_01531</name>
</gene>
<dbReference type="InterPro" id="IPR014345">
    <property type="entry name" value="XrtA_polysacc_chain"/>
</dbReference>
<sequence length="526" mass="59015">MQDLQKTLELLLDYLKGVWVKKRYVMICSWLICPFGFVYVASMPDVYQSQARVYVDTRSVLQPLLRGLAIQTNPQQEISMMVKTLLSRPNLEVIARESDLDVTALTPEDYEDMISDLSSNISLRSAGRDNLYTIAYTDSDPQMAKTVVQETLDLFVEGALGSSRKDSDSASRFIEEQITDYENRLSSAEQRVADFQRKYSSLLPEKGNFYQNYTELNAQLEQTVLSIKETEQQIKALSGELRGPNAQVDSFAVKPSDADSILTTRYDARIESLEEKLDELSLKYTDLHPDVIETNSLLEALQKSRQEEIDDYLSNTSSENPSNSLGGLSKEIRIEISRLQSLIASLNVRKDDFESKIAELKQKIDLVPQVEAEFTALNRDYGITKRKYEELLSRRESADLAQKADVSSEDVQFRVIDPPLAPLAPTGPNRLIGYTAVVFIGFAAGLGVAFLISQLNPILIRGSQLTSLTSYPVLGVVSHLNVKEIRKVNRTRILVFMFSSGLILMLYGALVASEIMNIDVLSRVLA</sequence>
<dbReference type="GO" id="GO:0004713">
    <property type="term" value="F:protein tyrosine kinase activity"/>
    <property type="evidence" value="ECO:0007669"/>
    <property type="project" value="TreeGrafter"/>
</dbReference>
<evidence type="ECO:0000256" key="7">
    <source>
        <dbReference type="SAM" id="Phobius"/>
    </source>
</evidence>
<dbReference type="Pfam" id="PF02706">
    <property type="entry name" value="Wzz"/>
    <property type="match status" value="1"/>
</dbReference>
<keyword evidence="2" id="KW-1003">Cell membrane</keyword>
<dbReference type="InterPro" id="IPR050445">
    <property type="entry name" value="Bact_polysacc_biosynth/exp"/>
</dbReference>
<keyword evidence="5 7" id="KW-0472">Membrane</keyword>
<feature type="transmembrane region" description="Helical" evidence="7">
    <location>
        <begin position="493"/>
        <end position="512"/>
    </location>
</feature>
<proteinExistence type="predicted"/>
<feature type="domain" description="Polysaccharide chain length determinant N-terminal" evidence="8">
    <location>
        <begin position="11"/>
        <end position="94"/>
    </location>
</feature>
<evidence type="ECO:0000256" key="1">
    <source>
        <dbReference type="ARBA" id="ARBA00004651"/>
    </source>
</evidence>
<dbReference type="NCBIfam" id="TIGR03007">
    <property type="entry name" value="pepcterm_ChnLen"/>
    <property type="match status" value="1"/>
</dbReference>
<dbReference type="PANTHER" id="PTHR32309:SF13">
    <property type="entry name" value="FERRIC ENTEROBACTIN TRANSPORT PROTEIN FEPE"/>
    <property type="match status" value="1"/>
</dbReference>
<keyword evidence="3 7" id="KW-0812">Transmembrane</keyword>
<dbReference type="InterPro" id="IPR003856">
    <property type="entry name" value="LPS_length_determ_N"/>
</dbReference>
<evidence type="ECO:0000256" key="4">
    <source>
        <dbReference type="ARBA" id="ARBA00022989"/>
    </source>
</evidence>
<dbReference type="Gene3D" id="1.10.287.1490">
    <property type="match status" value="1"/>
</dbReference>
<evidence type="ECO:0000313" key="9">
    <source>
        <dbReference type="EMBL" id="QHJ11303.1"/>
    </source>
</evidence>
<feature type="transmembrane region" description="Helical" evidence="7">
    <location>
        <begin position="431"/>
        <end position="452"/>
    </location>
</feature>
<dbReference type="AlphaFoldDB" id="A0A857JH56"/>
<feature type="coiled-coil region" evidence="6">
    <location>
        <begin position="171"/>
        <end position="283"/>
    </location>
</feature>
<evidence type="ECO:0000259" key="8">
    <source>
        <dbReference type="Pfam" id="PF02706"/>
    </source>
</evidence>
<feature type="coiled-coil region" evidence="6">
    <location>
        <begin position="336"/>
        <end position="363"/>
    </location>
</feature>
<accession>A0A857JH56</accession>
<keyword evidence="6" id="KW-0175">Coiled coil</keyword>
<keyword evidence="4 7" id="KW-1133">Transmembrane helix</keyword>
<comment type="subcellular location">
    <subcellularLocation>
        <location evidence="1">Cell membrane</location>
        <topology evidence="1">Multi-pass membrane protein</topology>
    </subcellularLocation>
</comment>